<gene>
    <name evidence="3" type="ORF">SNE40_023590</name>
</gene>
<keyword evidence="4" id="KW-1185">Reference proteome</keyword>
<evidence type="ECO:0000313" key="3">
    <source>
        <dbReference type="EMBL" id="KAK6165140.1"/>
    </source>
</evidence>
<dbReference type="Pfam" id="PF00047">
    <property type="entry name" value="ig"/>
    <property type="match status" value="1"/>
</dbReference>
<dbReference type="Proteomes" id="UP001347796">
    <property type="component" value="Unassembled WGS sequence"/>
</dbReference>
<dbReference type="EMBL" id="JAZGQO010000025">
    <property type="protein sequence ID" value="KAK6165140.1"/>
    <property type="molecule type" value="Genomic_DNA"/>
</dbReference>
<keyword evidence="1" id="KW-1133">Transmembrane helix</keyword>
<comment type="caution">
    <text evidence="3">The sequence shown here is derived from an EMBL/GenBank/DDBJ whole genome shotgun (WGS) entry which is preliminary data.</text>
</comment>
<dbReference type="InterPro" id="IPR013151">
    <property type="entry name" value="Immunoglobulin_dom"/>
</dbReference>
<reference evidence="3 4" key="1">
    <citation type="submission" date="2024-01" db="EMBL/GenBank/DDBJ databases">
        <title>The genome of the rayed Mediterranean limpet Patella caerulea (Linnaeus, 1758).</title>
        <authorList>
            <person name="Anh-Thu Weber A."/>
            <person name="Halstead-Nussloch G."/>
        </authorList>
    </citation>
    <scope>NUCLEOTIDE SEQUENCE [LARGE SCALE GENOMIC DNA]</scope>
    <source>
        <strain evidence="3">AATW-2023a</strain>
        <tissue evidence="3">Whole specimen</tissue>
    </source>
</reference>
<keyword evidence="1" id="KW-0812">Transmembrane</keyword>
<dbReference type="InterPro" id="IPR036179">
    <property type="entry name" value="Ig-like_dom_sf"/>
</dbReference>
<dbReference type="Gene3D" id="2.60.40.10">
    <property type="entry name" value="Immunoglobulins"/>
    <property type="match status" value="1"/>
</dbReference>
<dbReference type="CDD" id="cd00096">
    <property type="entry name" value="Ig"/>
    <property type="match status" value="1"/>
</dbReference>
<evidence type="ECO:0000313" key="4">
    <source>
        <dbReference type="Proteomes" id="UP001347796"/>
    </source>
</evidence>
<feature type="transmembrane region" description="Helical" evidence="1">
    <location>
        <begin position="394"/>
        <end position="416"/>
    </location>
</feature>
<dbReference type="SUPFAM" id="SSF48726">
    <property type="entry name" value="Immunoglobulin"/>
    <property type="match status" value="1"/>
</dbReference>
<protein>
    <recommendedName>
        <fullName evidence="2">Immunoglobulin-like beta-sandwich domain-containing protein</fullName>
    </recommendedName>
</protein>
<evidence type="ECO:0000256" key="1">
    <source>
        <dbReference type="SAM" id="Phobius"/>
    </source>
</evidence>
<name>A0AAN8J3U9_PATCE</name>
<dbReference type="AlphaFoldDB" id="A0AAN8J3U9"/>
<organism evidence="3 4">
    <name type="scientific">Patella caerulea</name>
    <name type="common">Rayed Mediterranean limpet</name>
    <dbReference type="NCBI Taxonomy" id="87958"/>
    <lineage>
        <taxon>Eukaryota</taxon>
        <taxon>Metazoa</taxon>
        <taxon>Spiralia</taxon>
        <taxon>Lophotrochozoa</taxon>
        <taxon>Mollusca</taxon>
        <taxon>Gastropoda</taxon>
        <taxon>Patellogastropoda</taxon>
        <taxon>Patelloidea</taxon>
        <taxon>Patellidae</taxon>
        <taxon>Patella</taxon>
    </lineage>
</organism>
<proteinExistence type="predicted"/>
<dbReference type="InterPro" id="IPR013783">
    <property type="entry name" value="Ig-like_fold"/>
</dbReference>
<accession>A0AAN8J3U9</accession>
<sequence length="435" mass="49249">MIHLEDECERLIDIEQSIKQEAKVLAFVDSWWEEATIVQRSCDPDRGIFFDRWWEEATFQQRSCDPDRGIFFDSWWEDATIVQRSCDPDRSPDQSNEIGNKPYHNKVRNVLNSLFGDKTEFPVLLWIIGLIFCSLLSPVRALDRPPLLAPDRCVQGTSVNESVIQSVEGSTATILFISAVNSVTTFNIKFLNEIIGPSNKYHITNETDGSHTVLSLIINNVSLEDAGIYQCYINNSQQSIDRNLSVSEFRWINKKKDVQAYVGEDARLEWKFRTSLCPDEVLVLKDTGNGLVQWRNGSVVHVLESRLCLNLTRNGSLITILQSIGNLTSEDLNSDYIVIVYFGSHAHIRSPVIYITGGSAVNSTSRPTTMNKGTSKENHNVTHPPPVVQDEHSAPWIIVIAVVLTVVFIVLIILIIQYRRKIRDNIMSVINYGLP</sequence>
<evidence type="ECO:0000259" key="2">
    <source>
        <dbReference type="Pfam" id="PF00047"/>
    </source>
</evidence>
<keyword evidence="1" id="KW-0472">Membrane</keyword>
<feature type="domain" description="Immunoglobulin-like beta-sandwich" evidence="2">
    <location>
        <begin position="199"/>
        <end position="238"/>
    </location>
</feature>